<sequence length="236" mass="25820">MAGLAPDSGSLLSTSSSHESADLDTLIIIDTDIEDAIIGTTQQHTDSFKGADTLLDTDANTIRSATHNIHHLNNNQTLLVSHAIAIEHATAAITNQRPYAIRPAARDTQLRTRNRAIAVLTPSFTPTFTPTPTPTPTPPPGGIAAPSQAERTKNGGAKLMPALPITLGSVGGVLIFGMIIGLLYRKSKWPFNKRRKFAEIDELEVERHQELERQQKEKWDPRITRSYRTQDAGVNF</sequence>
<feature type="region of interest" description="Disordered" evidence="1">
    <location>
        <begin position="123"/>
        <end position="149"/>
    </location>
</feature>
<keyword evidence="4" id="KW-1185">Reference proteome</keyword>
<proteinExistence type="predicted"/>
<evidence type="ECO:0000256" key="1">
    <source>
        <dbReference type="SAM" id="MobiDB-lite"/>
    </source>
</evidence>
<feature type="transmembrane region" description="Helical" evidence="2">
    <location>
        <begin position="162"/>
        <end position="184"/>
    </location>
</feature>
<name>A0A4V3I403_9PEZI</name>
<comment type="caution">
    <text evidence="3">The sequence shown here is derived from an EMBL/GenBank/DDBJ whole genome shotgun (WGS) entry which is preliminary data.</text>
</comment>
<organism evidence="3 4">
    <name type="scientific">Colletotrichum sidae</name>
    <dbReference type="NCBI Taxonomy" id="1347389"/>
    <lineage>
        <taxon>Eukaryota</taxon>
        <taxon>Fungi</taxon>
        <taxon>Dikarya</taxon>
        <taxon>Ascomycota</taxon>
        <taxon>Pezizomycotina</taxon>
        <taxon>Sordariomycetes</taxon>
        <taxon>Hypocreomycetidae</taxon>
        <taxon>Glomerellales</taxon>
        <taxon>Glomerellaceae</taxon>
        <taxon>Colletotrichum</taxon>
        <taxon>Colletotrichum orbiculare species complex</taxon>
    </lineage>
</organism>
<evidence type="ECO:0000313" key="3">
    <source>
        <dbReference type="EMBL" id="TEA21045.1"/>
    </source>
</evidence>
<keyword evidence="2" id="KW-1133">Transmembrane helix</keyword>
<dbReference type="EMBL" id="QAPF01000024">
    <property type="protein sequence ID" value="TEA21045.1"/>
    <property type="molecule type" value="Genomic_DNA"/>
</dbReference>
<reference evidence="3 4" key="1">
    <citation type="submission" date="2018-11" db="EMBL/GenBank/DDBJ databases">
        <title>Genome sequence and assembly of Colletotrichum sidae.</title>
        <authorList>
            <person name="Gan P."/>
            <person name="Shirasu K."/>
        </authorList>
    </citation>
    <scope>NUCLEOTIDE SEQUENCE [LARGE SCALE GENOMIC DNA]</scope>
    <source>
        <strain evidence="3 4">CBS 518.97</strain>
    </source>
</reference>
<gene>
    <name evidence="3" type="ORF">C8034_v007489</name>
</gene>
<evidence type="ECO:0000313" key="4">
    <source>
        <dbReference type="Proteomes" id="UP000295604"/>
    </source>
</evidence>
<feature type="compositionally biased region" description="Pro residues" evidence="1">
    <location>
        <begin position="129"/>
        <end position="141"/>
    </location>
</feature>
<keyword evidence="2" id="KW-0472">Membrane</keyword>
<protein>
    <submittedName>
        <fullName evidence="3">Uncharacterized protein</fullName>
    </submittedName>
</protein>
<keyword evidence="2" id="KW-0812">Transmembrane</keyword>
<evidence type="ECO:0000256" key="2">
    <source>
        <dbReference type="SAM" id="Phobius"/>
    </source>
</evidence>
<dbReference type="Proteomes" id="UP000295604">
    <property type="component" value="Unassembled WGS sequence"/>
</dbReference>
<dbReference type="AlphaFoldDB" id="A0A4V3I403"/>
<accession>A0A4V3I403</accession>